<name>A0A4R3Q234_RHISU</name>
<evidence type="ECO:0000313" key="2">
    <source>
        <dbReference type="Proteomes" id="UP000294576"/>
    </source>
</evidence>
<organism evidence="1 2">
    <name type="scientific">Rhizobium sullae</name>
    <name type="common">Rhizobium hedysari</name>
    <dbReference type="NCBI Taxonomy" id="50338"/>
    <lineage>
        <taxon>Bacteria</taxon>
        <taxon>Pseudomonadati</taxon>
        <taxon>Pseudomonadota</taxon>
        <taxon>Alphaproteobacteria</taxon>
        <taxon>Hyphomicrobiales</taxon>
        <taxon>Rhizobiaceae</taxon>
        <taxon>Rhizobium/Agrobacterium group</taxon>
        <taxon>Rhizobium</taxon>
    </lineage>
</organism>
<gene>
    <name evidence="1" type="ORF">EV132_10877</name>
</gene>
<reference evidence="1 2" key="1">
    <citation type="submission" date="2019-03" db="EMBL/GenBank/DDBJ databases">
        <title>Genomic Encyclopedia of Type Strains, Phase IV (KMG-V): Genome sequencing to study the core and pangenomes of soil and plant-associated prokaryotes.</title>
        <authorList>
            <person name="Whitman W."/>
        </authorList>
    </citation>
    <scope>NUCLEOTIDE SEQUENCE [LARGE SCALE GENOMIC DNA]</scope>
    <source>
        <strain evidence="1 2">Hc14</strain>
    </source>
</reference>
<evidence type="ECO:0000313" key="1">
    <source>
        <dbReference type="EMBL" id="TCU14709.1"/>
    </source>
</evidence>
<dbReference type="Proteomes" id="UP000294576">
    <property type="component" value="Unassembled WGS sequence"/>
</dbReference>
<accession>A0A4R3Q234</accession>
<dbReference type="AlphaFoldDB" id="A0A4R3Q234"/>
<sequence>MFGFIETGIRSKKPRYPRSGRLQMRMEPAGYHEIISANGKTLIQKPFVVVSLNNWILLYKIGMQSSIRSTACPKYHLVKLLEKIRRAAF</sequence>
<dbReference type="EMBL" id="SMBH01000008">
    <property type="protein sequence ID" value="TCU14709.1"/>
    <property type="molecule type" value="Genomic_DNA"/>
</dbReference>
<protein>
    <submittedName>
        <fullName evidence="1">Uncharacterized protein</fullName>
    </submittedName>
</protein>
<comment type="caution">
    <text evidence="1">The sequence shown here is derived from an EMBL/GenBank/DDBJ whole genome shotgun (WGS) entry which is preliminary data.</text>
</comment>
<proteinExistence type="predicted"/>